<dbReference type="CDD" id="cd01647">
    <property type="entry name" value="RT_LTR"/>
    <property type="match status" value="1"/>
</dbReference>
<gene>
    <name evidence="2" type="ORF">Slati_0907200</name>
</gene>
<dbReference type="InterPro" id="IPR043502">
    <property type="entry name" value="DNA/RNA_pol_sf"/>
</dbReference>
<sequence>MEVRKRQGLCFHCDEAYHIAHKCKHLFVILGEECDEIEDAKKEEIYVGNEQEFHISIHALAGHVTPDTIKLLGRSKGHHLSILIDSGSTHSFLDPSAAKQDGCELEYTNPLLVIMADGGRICCNAKCREFQWEMGSQKFKAEVRLLRLDGCDMVIGVDFLRRLVPVTFDFDKQCLYFLKEAESKLEGCKPAPELEPLLEKYKDIFQVPKSLPSHRSHDHKIPLEEGVKPFKQKPYRYPYIQKIEIEKLEIEMLEIGIIQASNNPFSSPVLLVKKKDGAWRFCIDSRKLNSLTIKDNVPIPLIDDLLGELGSACIFSRIDLRAGYHQIDCTPDTFQKLHSLLFLGYMDSK</sequence>
<dbReference type="Gene3D" id="2.40.70.10">
    <property type="entry name" value="Acid Proteases"/>
    <property type="match status" value="1"/>
</dbReference>
<proteinExistence type="predicted"/>
<dbReference type="Gene3D" id="3.30.70.270">
    <property type="match status" value="1"/>
</dbReference>
<dbReference type="Pfam" id="PF08284">
    <property type="entry name" value="RVP_2"/>
    <property type="match status" value="1"/>
</dbReference>
<dbReference type="PANTHER" id="PTHR15503:SF40">
    <property type="match status" value="1"/>
</dbReference>
<dbReference type="AlphaFoldDB" id="A0AAW2XNP5"/>
<name>A0AAW2XNP5_9LAMI</name>
<dbReference type="CDD" id="cd00303">
    <property type="entry name" value="retropepsin_like"/>
    <property type="match status" value="1"/>
</dbReference>
<dbReference type="InterPro" id="IPR000477">
    <property type="entry name" value="RT_dom"/>
</dbReference>
<dbReference type="SUPFAM" id="SSF56672">
    <property type="entry name" value="DNA/RNA polymerases"/>
    <property type="match status" value="1"/>
</dbReference>
<protein>
    <submittedName>
        <fullName evidence="2">Transposon Ty3-G Gag-Pol polyprotein</fullName>
    </submittedName>
</protein>
<dbReference type="Pfam" id="PF00078">
    <property type="entry name" value="RVT_1"/>
    <property type="match status" value="1"/>
</dbReference>
<dbReference type="InterPro" id="IPR032567">
    <property type="entry name" value="RTL1-rel"/>
</dbReference>
<dbReference type="SUPFAM" id="SSF50630">
    <property type="entry name" value="Acid proteases"/>
    <property type="match status" value="1"/>
</dbReference>
<dbReference type="InterPro" id="IPR043128">
    <property type="entry name" value="Rev_trsase/Diguanyl_cyclase"/>
</dbReference>
<organism evidence="2">
    <name type="scientific">Sesamum latifolium</name>
    <dbReference type="NCBI Taxonomy" id="2727402"/>
    <lineage>
        <taxon>Eukaryota</taxon>
        <taxon>Viridiplantae</taxon>
        <taxon>Streptophyta</taxon>
        <taxon>Embryophyta</taxon>
        <taxon>Tracheophyta</taxon>
        <taxon>Spermatophyta</taxon>
        <taxon>Magnoliopsida</taxon>
        <taxon>eudicotyledons</taxon>
        <taxon>Gunneridae</taxon>
        <taxon>Pentapetalae</taxon>
        <taxon>asterids</taxon>
        <taxon>lamiids</taxon>
        <taxon>Lamiales</taxon>
        <taxon>Pedaliaceae</taxon>
        <taxon>Sesamum</taxon>
    </lineage>
</organism>
<evidence type="ECO:0000313" key="2">
    <source>
        <dbReference type="EMBL" id="KAL0455680.1"/>
    </source>
</evidence>
<dbReference type="EMBL" id="JACGWN010000003">
    <property type="protein sequence ID" value="KAL0455680.1"/>
    <property type="molecule type" value="Genomic_DNA"/>
</dbReference>
<reference evidence="2" key="1">
    <citation type="submission" date="2020-06" db="EMBL/GenBank/DDBJ databases">
        <authorList>
            <person name="Li T."/>
            <person name="Hu X."/>
            <person name="Zhang T."/>
            <person name="Song X."/>
            <person name="Zhang H."/>
            <person name="Dai N."/>
            <person name="Sheng W."/>
            <person name="Hou X."/>
            <person name="Wei L."/>
        </authorList>
    </citation>
    <scope>NUCLEOTIDE SEQUENCE</scope>
    <source>
        <strain evidence="2">KEN1</strain>
        <tissue evidence="2">Leaf</tissue>
    </source>
</reference>
<comment type="caution">
    <text evidence="2">The sequence shown here is derived from an EMBL/GenBank/DDBJ whole genome shotgun (WGS) entry which is preliminary data.</text>
</comment>
<evidence type="ECO:0000259" key="1">
    <source>
        <dbReference type="Pfam" id="PF00078"/>
    </source>
</evidence>
<dbReference type="Gene3D" id="3.10.10.10">
    <property type="entry name" value="HIV Type 1 Reverse Transcriptase, subunit A, domain 1"/>
    <property type="match status" value="1"/>
</dbReference>
<accession>A0AAW2XNP5</accession>
<dbReference type="InterPro" id="IPR021109">
    <property type="entry name" value="Peptidase_aspartic_dom_sf"/>
</dbReference>
<reference evidence="2" key="2">
    <citation type="journal article" date="2024" name="Plant">
        <title>Genomic evolution and insights into agronomic trait innovations of Sesamum species.</title>
        <authorList>
            <person name="Miao H."/>
            <person name="Wang L."/>
            <person name="Qu L."/>
            <person name="Liu H."/>
            <person name="Sun Y."/>
            <person name="Le M."/>
            <person name="Wang Q."/>
            <person name="Wei S."/>
            <person name="Zheng Y."/>
            <person name="Lin W."/>
            <person name="Duan Y."/>
            <person name="Cao H."/>
            <person name="Xiong S."/>
            <person name="Wang X."/>
            <person name="Wei L."/>
            <person name="Li C."/>
            <person name="Ma Q."/>
            <person name="Ju M."/>
            <person name="Zhao R."/>
            <person name="Li G."/>
            <person name="Mu C."/>
            <person name="Tian Q."/>
            <person name="Mei H."/>
            <person name="Zhang T."/>
            <person name="Gao T."/>
            <person name="Zhang H."/>
        </authorList>
    </citation>
    <scope>NUCLEOTIDE SEQUENCE</scope>
    <source>
        <strain evidence="2">KEN1</strain>
    </source>
</reference>
<feature type="domain" description="Reverse transcriptase" evidence="1">
    <location>
        <begin position="272"/>
        <end position="332"/>
    </location>
</feature>
<dbReference type="PANTHER" id="PTHR15503">
    <property type="entry name" value="LDOC1 RELATED"/>
    <property type="match status" value="1"/>
</dbReference>